<gene>
    <name evidence="1" type="ORF">AMORRO_LOCUS9674</name>
</gene>
<proteinExistence type="predicted"/>
<dbReference type="Proteomes" id="UP000789342">
    <property type="component" value="Unassembled WGS sequence"/>
</dbReference>
<accession>A0A9N9DQM3</accession>
<comment type="caution">
    <text evidence="1">The sequence shown here is derived from an EMBL/GenBank/DDBJ whole genome shotgun (WGS) entry which is preliminary data.</text>
</comment>
<protein>
    <submittedName>
        <fullName evidence="1">1108_t:CDS:1</fullName>
    </submittedName>
</protein>
<dbReference type="AlphaFoldDB" id="A0A9N9DQM3"/>
<evidence type="ECO:0000313" key="1">
    <source>
        <dbReference type="EMBL" id="CAG8644577.1"/>
    </source>
</evidence>
<dbReference type="EMBL" id="CAJVPV010009718">
    <property type="protein sequence ID" value="CAG8644577.1"/>
    <property type="molecule type" value="Genomic_DNA"/>
</dbReference>
<organism evidence="1 2">
    <name type="scientific">Acaulospora morrowiae</name>
    <dbReference type="NCBI Taxonomy" id="94023"/>
    <lineage>
        <taxon>Eukaryota</taxon>
        <taxon>Fungi</taxon>
        <taxon>Fungi incertae sedis</taxon>
        <taxon>Mucoromycota</taxon>
        <taxon>Glomeromycotina</taxon>
        <taxon>Glomeromycetes</taxon>
        <taxon>Diversisporales</taxon>
        <taxon>Acaulosporaceae</taxon>
        <taxon>Acaulospora</taxon>
    </lineage>
</organism>
<feature type="non-terminal residue" evidence="1">
    <location>
        <position position="44"/>
    </location>
</feature>
<name>A0A9N9DQM3_9GLOM</name>
<reference evidence="1" key="1">
    <citation type="submission" date="2021-06" db="EMBL/GenBank/DDBJ databases">
        <authorList>
            <person name="Kallberg Y."/>
            <person name="Tangrot J."/>
            <person name="Rosling A."/>
        </authorList>
    </citation>
    <scope>NUCLEOTIDE SEQUENCE</scope>
    <source>
        <strain evidence="1">CL551</strain>
    </source>
</reference>
<sequence length="44" mass="5111">MPMLPENVDVDLRKPLNNVNNSANKMLIFTAECHINNYQLYNFA</sequence>
<keyword evidence="2" id="KW-1185">Reference proteome</keyword>
<evidence type="ECO:0000313" key="2">
    <source>
        <dbReference type="Proteomes" id="UP000789342"/>
    </source>
</evidence>